<keyword evidence="6" id="KW-1185">Reference proteome</keyword>
<dbReference type="EMBL" id="JASAYT010000006">
    <property type="protein sequence ID" value="MDP8174391.1"/>
    <property type="molecule type" value="Genomic_DNA"/>
</dbReference>
<evidence type="ECO:0000313" key="6">
    <source>
        <dbReference type="Proteomes" id="UP001224812"/>
    </source>
</evidence>
<dbReference type="InterPro" id="IPR014449">
    <property type="entry name" value="UCP007050_HI0931"/>
</dbReference>
<dbReference type="OrthoDB" id="5679620at2"/>
<organism evidence="4 5">
    <name type="scientific">Phocoenobacter skyensis</name>
    <dbReference type="NCBI Taxonomy" id="97481"/>
    <lineage>
        <taxon>Bacteria</taxon>
        <taxon>Pseudomonadati</taxon>
        <taxon>Pseudomonadota</taxon>
        <taxon>Gammaproteobacteria</taxon>
        <taxon>Pasteurellales</taxon>
        <taxon>Pasteurellaceae</taxon>
        <taxon>Phocoenobacter</taxon>
    </lineage>
</organism>
<reference evidence="5" key="2">
    <citation type="submission" date="2016-10" db="EMBL/GenBank/DDBJ databases">
        <authorList>
            <person name="Varghese N."/>
            <person name="Submissions S."/>
        </authorList>
    </citation>
    <scope>NUCLEOTIDE SEQUENCE [LARGE SCALE GENOMIC DNA]</scope>
    <source>
        <strain evidence="5">DSM 24204</strain>
    </source>
</reference>
<dbReference type="RefSeq" id="WP_090920659.1">
    <property type="nucleotide sequence ID" value="NZ_CP016180.1"/>
</dbReference>
<dbReference type="AlphaFoldDB" id="A0A1H7VBL3"/>
<protein>
    <submittedName>
        <fullName evidence="1">DUF2251 domain-containing protein</fullName>
    </submittedName>
</protein>
<evidence type="ECO:0000313" key="3">
    <source>
        <dbReference type="EMBL" id="MDP8174391.1"/>
    </source>
</evidence>
<accession>A0A1H7VBL3</accession>
<name>A0A1H7VBL3_9PAST</name>
<proteinExistence type="predicted"/>
<dbReference type="PIRSF" id="PIRSF007050">
    <property type="entry name" value="UPC007050"/>
    <property type="match status" value="1"/>
</dbReference>
<dbReference type="Proteomes" id="UP000198883">
    <property type="component" value="Unassembled WGS sequence"/>
</dbReference>
<gene>
    <name evidence="1" type="ORF">QJT92_04995</name>
    <name evidence="2" type="ORF">QJU93_07615</name>
    <name evidence="3" type="ORF">QJU97_02820</name>
    <name evidence="4" type="ORF">SAMN05444853_10448</name>
</gene>
<dbReference type="GeneID" id="83545356"/>
<dbReference type="Proteomes" id="UP001231736">
    <property type="component" value="Unassembled WGS sequence"/>
</dbReference>
<dbReference type="EMBL" id="JASAYQ010000012">
    <property type="protein sequence ID" value="MDP8173221.1"/>
    <property type="molecule type" value="Genomic_DNA"/>
</dbReference>
<reference evidence="4" key="1">
    <citation type="submission" date="2016-10" db="EMBL/GenBank/DDBJ databases">
        <authorList>
            <person name="de Groot N.N."/>
        </authorList>
    </citation>
    <scope>NUCLEOTIDE SEQUENCE [LARGE SCALE GENOMIC DNA]</scope>
    <source>
        <strain evidence="4">DSM 24204</strain>
    </source>
</reference>
<dbReference type="Proteomes" id="UP001224812">
    <property type="component" value="Unassembled WGS sequence"/>
</dbReference>
<evidence type="ECO:0000313" key="2">
    <source>
        <dbReference type="EMBL" id="MDP8173221.1"/>
    </source>
</evidence>
<evidence type="ECO:0000313" key="4">
    <source>
        <dbReference type="EMBL" id="SEM06414.1"/>
    </source>
</evidence>
<dbReference type="EMBL" id="FOBN01000004">
    <property type="protein sequence ID" value="SEM06414.1"/>
    <property type="molecule type" value="Genomic_DNA"/>
</dbReference>
<evidence type="ECO:0000313" key="1">
    <source>
        <dbReference type="EMBL" id="MDP8085282.1"/>
    </source>
</evidence>
<dbReference type="Proteomes" id="UP001236239">
    <property type="component" value="Unassembled WGS sequence"/>
</dbReference>
<reference evidence="2" key="4">
    <citation type="journal article" date="2023" name="Front. Microbiol.">
        <title>Phylogeography and host specificity of Pasteurellaceae pathogenic to sea-farmed fish in the north-east Atlantic.</title>
        <authorList>
            <person name="Gulla S."/>
            <person name="Colquhoun D.J."/>
            <person name="Olsen A.B."/>
            <person name="Spilsberg B."/>
            <person name="Lagesen K."/>
            <person name="Aakesson C.P."/>
            <person name="Strom S."/>
            <person name="Manji F."/>
            <person name="Birkbeck T.H."/>
            <person name="Nilsen H.K."/>
        </authorList>
    </citation>
    <scope>NUCLEOTIDE SEQUENCE</scope>
    <source>
        <strain evidence="3">98B1</strain>
        <strain evidence="2">TW16_20</strain>
    </source>
</reference>
<evidence type="ECO:0000313" key="5">
    <source>
        <dbReference type="Proteomes" id="UP000198883"/>
    </source>
</evidence>
<sequence length="135" mass="15729">MLHLALEDELLVGQTKQVGVHSTQHENLVVIFEDDGETGYFYALNLNNVTQPVVDALHIYNVDATQERAQPRKLQICWDETGYEAYLLVNDYPHACFDFCGLVGYNHNKFPEPHPETMWRHKEITEELVKEWLKN</sequence>
<dbReference type="Pfam" id="PF10008">
    <property type="entry name" value="DUF2251"/>
    <property type="match status" value="1"/>
</dbReference>
<dbReference type="EMBL" id="JASAVS010000008">
    <property type="protein sequence ID" value="MDP8085282.1"/>
    <property type="molecule type" value="Genomic_DNA"/>
</dbReference>
<reference evidence="1 6" key="3">
    <citation type="journal article" date="2023" name="Front. Microbiol.">
        <title>Phylogeography and host specificity of Pasteurellaceae pathogenic to sea-farmed fish in the north-east Atlantic.</title>
        <authorList>
            <person name="Gulla S."/>
            <person name="Colquhoun D.J."/>
            <person name="Olsen A.B."/>
            <person name="Spilsberg B."/>
            <person name="Lagesen K."/>
            <person name="Aakesson C.P."/>
            <person name="Strom S."/>
            <person name="Manji F."/>
            <person name="Birkbeck T.H."/>
            <person name="Nilsen H.K."/>
        </authorList>
    </citation>
    <scope>NUCLEOTIDE SEQUENCE [LARGE SCALE GENOMIC DNA]</scope>
    <source>
        <strain evidence="1 6">VIO11850</strain>
    </source>
</reference>